<reference evidence="2" key="1">
    <citation type="submission" date="2022-11" db="EMBL/GenBank/DDBJ databases">
        <authorList>
            <person name="Mo P."/>
        </authorList>
    </citation>
    <scope>NUCLEOTIDE SEQUENCE</scope>
    <source>
        <strain evidence="2">HUAS 11-8</strain>
    </source>
</reference>
<organism evidence="2 3">
    <name type="scientific">Amycolatopsis cynarae</name>
    <dbReference type="NCBI Taxonomy" id="2995223"/>
    <lineage>
        <taxon>Bacteria</taxon>
        <taxon>Bacillati</taxon>
        <taxon>Actinomycetota</taxon>
        <taxon>Actinomycetes</taxon>
        <taxon>Pseudonocardiales</taxon>
        <taxon>Pseudonocardiaceae</taxon>
        <taxon>Amycolatopsis</taxon>
    </lineage>
</organism>
<name>A0ABY7AVE1_9PSEU</name>
<keyword evidence="3" id="KW-1185">Reference proteome</keyword>
<proteinExistence type="predicted"/>
<dbReference type="Proteomes" id="UP001163203">
    <property type="component" value="Chromosome"/>
</dbReference>
<evidence type="ECO:0000313" key="3">
    <source>
        <dbReference type="Proteomes" id="UP001163203"/>
    </source>
</evidence>
<sequence>MIQRKPSLSSWPARGPVRAVALVLHGGAEAGLSGVRPWNTAYLRMVPLAKAVHRAGTGHGVEVRLLRNRVRGWNEPALHPVVDARWALARIRRERPEVPVFLLGHSMGGRVALRVADDPAVTAVCALAPWTPPGEPVAPVTGRTVVIVHGSQDRITRPAESYRYAQRARYTADRLARFELMLEGHAMLARPGTWNRLVSEFTLDAAGVRQAGVWGKPPDQRLRLRR</sequence>
<accession>A0ABY7AVE1</accession>
<dbReference type="RefSeq" id="WP_268440665.1">
    <property type="nucleotide sequence ID" value="NZ_CP113836.1"/>
</dbReference>
<keyword evidence="2" id="KW-0378">Hydrolase</keyword>
<gene>
    <name evidence="2" type="ORF">ORV05_18400</name>
</gene>
<dbReference type="EMBL" id="CP113836">
    <property type="protein sequence ID" value="WAL63013.1"/>
    <property type="molecule type" value="Genomic_DNA"/>
</dbReference>
<feature type="domain" description="Serine aminopeptidase S33" evidence="1">
    <location>
        <begin position="71"/>
        <end position="136"/>
    </location>
</feature>
<dbReference type="Gene3D" id="3.40.50.1820">
    <property type="entry name" value="alpha/beta hydrolase"/>
    <property type="match status" value="1"/>
</dbReference>
<dbReference type="InterPro" id="IPR029058">
    <property type="entry name" value="AB_hydrolase_fold"/>
</dbReference>
<evidence type="ECO:0000313" key="2">
    <source>
        <dbReference type="EMBL" id="WAL63013.1"/>
    </source>
</evidence>
<protein>
    <submittedName>
        <fullName evidence="2">Alpha/beta fold hydrolase</fullName>
    </submittedName>
</protein>
<dbReference type="Pfam" id="PF12146">
    <property type="entry name" value="Hydrolase_4"/>
    <property type="match status" value="1"/>
</dbReference>
<dbReference type="SUPFAM" id="SSF53474">
    <property type="entry name" value="alpha/beta-Hydrolases"/>
    <property type="match status" value="1"/>
</dbReference>
<dbReference type="GO" id="GO:0016787">
    <property type="term" value="F:hydrolase activity"/>
    <property type="evidence" value="ECO:0007669"/>
    <property type="project" value="UniProtKB-KW"/>
</dbReference>
<dbReference type="InterPro" id="IPR022742">
    <property type="entry name" value="Hydrolase_4"/>
</dbReference>
<evidence type="ECO:0000259" key="1">
    <source>
        <dbReference type="Pfam" id="PF12146"/>
    </source>
</evidence>